<keyword evidence="4 12" id="KW-0732">Signal</keyword>
<dbReference type="EC" id="3.2.1.-" evidence="11"/>
<dbReference type="Pfam" id="PF01532">
    <property type="entry name" value="Glyco_hydro_47"/>
    <property type="match status" value="1"/>
</dbReference>
<keyword evidence="5 11" id="KW-0378">Hydrolase</keyword>
<evidence type="ECO:0000256" key="3">
    <source>
        <dbReference type="ARBA" id="ARBA00007658"/>
    </source>
</evidence>
<dbReference type="PANTHER" id="PTHR11742">
    <property type="entry name" value="MANNOSYL-OLIGOSACCHARIDE ALPHA-1,2-MANNOSIDASE-RELATED"/>
    <property type="match status" value="1"/>
</dbReference>
<dbReference type="InterPro" id="IPR012341">
    <property type="entry name" value="6hp_glycosidase-like_sf"/>
</dbReference>
<keyword evidence="7" id="KW-0325">Glycoprotein</keyword>
<feature type="chain" id="PRO_5047048942" description="alpha-1,2-Mannosidase" evidence="12">
    <location>
        <begin position="20"/>
        <end position="522"/>
    </location>
</feature>
<dbReference type="PANTHER" id="PTHR11742:SF101">
    <property type="entry name" value="MANNOSYL-OLIGOSACCHARIDE ALPHA-1,2-MANNOSIDASE 1B"/>
    <property type="match status" value="1"/>
</dbReference>
<comment type="catalytic activity">
    <reaction evidence="9">
        <text>N(4)-(alpha-D-Man-(1-&gt;2)-alpha-D-Man-(1-&gt;2)-alpha-D-Man-(1-&gt;3)-[alpha-D-Man-(1-&gt;3)-[alpha-D-Man-(1-&gt;2)-alpha-D-Man-(1-&gt;6)]-alpha-D-Man-(1-&gt;6)]-beta-D-Man-(1-&gt;4)-beta-D-GlcNAc-(1-&gt;4)-beta-D-GlcNAc)-L-asparaginyl-[protein] (N-glucan mannose isomer 8A1,2,3B1,3) + 3 H2O = N(4)-(alpha-D-Man-(1-&gt;3)-[alpha-D-Man-(1-&gt;3)-[alpha-D-Man-(1-&gt;6)]-alpha-D-Man-(1-&gt;6)]-beta-D-Man-(1-&gt;4)-beta-D-GlcNAc-(1-&gt;4)-beta-D-GlcNAc)-L-asparaginyl-[protein] (N-glucan mannose isomer 5A1,2) + 3 beta-D-mannose</text>
        <dbReference type="Rhea" id="RHEA:56028"/>
        <dbReference type="Rhea" id="RHEA-COMP:14358"/>
        <dbReference type="Rhea" id="RHEA-COMP:14367"/>
        <dbReference type="ChEBI" id="CHEBI:15377"/>
        <dbReference type="ChEBI" id="CHEBI:28563"/>
        <dbReference type="ChEBI" id="CHEBI:59087"/>
        <dbReference type="ChEBI" id="CHEBI:60628"/>
        <dbReference type="EC" id="3.2.1.113"/>
    </reaction>
</comment>
<comment type="catalytic activity">
    <reaction evidence="10">
        <text>N(4)-(alpha-D-Man-(1-&gt;2)-alpha-D-Man-(1-&gt;2)-alpha-D-Man-(1-&gt;3)-[alpha-D-Man-(1-&gt;2)-alpha-D-Man-(1-&gt;3)-[alpha-D-Man-(1-&gt;2)-alpha-D-Man-(1-&gt;6)]-alpha-D-Man-(1-&gt;6)]-beta-D-Man-(1-&gt;4)-beta-D-GlcNAc-(1-&gt;4)-beta-D-GlcNAc)-L-asparaginyl-[protein] (N-glucan mannose isomer 9A1,2,3B1,2,3) + 4 H2O = N(4)-(alpha-D-Man-(1-&gt;3)-[alpha-D-Man-(1-&gt;3)-[alpha-D-Man-(1-&gt;6)]-alpha-D-Man-(1-&gt;6)]-beta-D-Man-(1-&gt;4)-beta-D-GlcNAc-(1-&gt;4)-beta-D-GlcNAc)-L-asparaginyl-[protein] (N-glucan mannose isomer 5A1,2) + 4 beta-D-mannose</text>
        <dbReference type="Rhea" id="RHEA:56008"/>
        <dbReference type="Rhea" id="RHEA-COMP:14356"/>
        <dbReference type="Rhea" id="RHEA-COMP:14367"/>
        <dbReference type="ChEBI" id="CHEBI:15377"/>
        <dbReference type="ChEBI" id="CHEBI:28563"/>
        <dbReference type="ChEBI" id="CHEBI:59087"/>
        <dbReference type="ChEBI" id="CHEBI:139493"/>
        <dbReference type="EC" id="3.2.1.113"/>
    </reaction>
</comment>
<evidence type="ECO:0000313" key="13">
    <source>
        <dbReference type="EMBL" id="KAK8085060.1"/>
    </source>
</evidence>
<evidence type="ECO:0000256" key="1">
    <source>
        <dbReference type="ARBA" id="ARBA00001913"/>
    </source>
</evidence>
<evidence type="ECO:0000256" key="7">
    <source>
        <dbReference type="ARBA" id="ARBA00023180"/>
    </source>
</evidence>
<keyword evidence="6" id="KW-1015">Disulfide bond</keyword>
<evidence type="ECO:0000256" key="8">
    <source>
        <dbReference type="ARBA" id="ARBA00023295"/>
    </source>
</evidence>
<comment type="pathway">
    <text evidence="2">Protein modification; protein glycosylation.</text>
</comment>
<evidence type="ECO:0000256" key="10">
    <source>
        <dbReference type="ARBA" id="ARBA00048605"/>
    </source>
</evidence>
<dbReference type="InterPro" id="IPR050749">
    <property type="entry name" value="Glycosyl_Hydrolase_47"/>
</dbReference>
<dbReference type="Proteomes" id="UP001433268">
    <property type="component" value="Unassembled WGS sequence"/>
</dbReference>
<evidence type="ECO:0000256" key="2">
    <source>
        <dbReference type="ARBA" id="ARBA00004922"/>
    </source>
</evidence>
<sequence length="522" mass="57185">MVSSAWLLALLGSSSQAYGLRARGPAYEAHPDRAAAVKEAFDRAWAGYYQYAFPNDSLKPISKSFQNDRNGWGASAIDALSTAIIMEDAAVIKQIVDYIPTINFDKSSNDDKVSLFETTIRYLGGLLSAHDLLSSGVSSGTYGINSTQLDAILNQATHLADNLKVGFDTPSGVPINDLLFEQPPRPDTSLTTNGLATIGTLVLEWTRLSDKTGKPEYADLSQKAESYLLNPKPASGEPWPGLLGTNVNVSNGNFMDSSGGWNGGTDSYYEYLIKMYLYDTSRFASYRDSWIEAADSSIKYLASNPSTRPDMTFLAAYNGRDDLSYRSGHLACFDGGNFILGGLTLDKPVYVQFGIELAYSCHETYTATVTGIGPEGFAWQDGSAANTSNNQPVPAEQANFYKESGFWITSGDYILRPEVIESWYYAYRATGDSKYQDWAWTAFKNINATCSTGAGFAEIKDVNAPNGGGFNDFQDSFWFAEVLKYLYMIQSEEAPWQVSATHDNQYVFNTEAHPIKVAGSPV</sequence>
<dbReference type="Gene3D" id="1.50.10.10">
    <property type="match status" value="1"/>
</dbReference>
<evidence type="ECO:0000313" key="14">
    <source>
        <dbReference type="Proteomes" id="UP001433268"/>
    </source>
</evidence>
<keyword evidence="8 11" id="KW-0326">Glycosidase</keyword>
<organism evidence="13 14">
    <name type="scientific">Apiospora hydei</name>
    <dbReference type="NCBI Taxonomy" id="1337664"/>
    <lineage>
        <taxon>Eukaryota</taxon>
        <taxon>Fungi</taxon>
        <taxon>Dikarya</taxon>
        <taxon>Ascomycota</taxon>
        <taxon>Pezizomycotina</taxon>
        <taxon>Sordariomycetes</taxon>
        <taxon>Xylariomycetidae</taxon>
        <taxon>Amphisphaeriales</taxon>
        <taxon>Apiosporaceae</taxon>
        <taxon>Apiospora</taxon>
    </lineage>
</organism>
<evidence type="ECO:0000256" key="12">
    <source>
        <dbReference type="SAM" id="SignalP"/>
    </source>
</evidence>
<dbReference type="SUPFAM" id="SSF48225">
    <property type="entry name" value="Seven-hairpin glycosidases"/>
    <property type="match status" value="1"/>
</dbReference>
<dbReference type="GeneID" id="92043706"/>
<evidence type="ECO:0000256" key="9">
    <source>
        <dbReference type="ARBA" id="ARBA00047669"/>
    </source>
</evidence>
<accession>A0ABR1WND7</accession>
<comment type="similarity">
    <text evidence="3 11">Belongs to the glycosyl hydrolase 47 family.</text>
</comment>
<gene>
    <name evidence="13" type="ORF">PG997_006331</name>
</gene>
<evidence type="ECO:0000256" key="6">
    <source>
        <dbReference type="ARBA" id="ARBA00023157"/>
    </source>
</evidence>
<evidence type="ECO:0000256" key="11">
    <source>
        <dbReference type="RuleBase" id="RU361193"/>
    </source>
</evidence>
<evidence type="ECO:0000256" key="5">
    <source>
        <dbReference type="ARBA" id="ARBA00022801"/>
    </source>
</evidence>
<dbReference type="EMBL" id="JAQQWN010000005">
    <property type="protein sequence ID" value="KAK8085060.1"/>
    <property type="molecule type" value="Genomic_DNA"/>
</dbReference>
<protein>
    <recommendedName>
        <fullName evidence="11">alpha-1,2-Mannosidase</fullName>
        <ecNumber evidence="11">3.2.1.-</ecNumber>
    </recommendedName>
</protein>
<comment type="caution">
    <text evidence="13">The sequence shown here is derived from an EMBL/GenBank/DDBJ whole genome shotgun (WGS) entry which is preliminary data.</text>
</comment>
<proteinExistence type="inferred from homology"/>
<reference evidence="13 14" key="1">
    <citation type="submission" date="2023-01" db="EMBL/GenBank/DDBJ databases">
        <title>Analysis of 21 Apiospora genomes using comparative genomics revels a genus with tremendous synthesis potential of carbohydrate active enzymes and secondary metabolites.</title>
        <authorList>
            <person name="Sorensen T."/>
        </authorList>
    </citation>
    <scope>NUCLEOTIDE SEQUENCE [LARGE SCALE GENOMIC DNA]</scope>
    <source>
        <strain evidence="13 14">CBS 114990</strain>
    </source>
</reference>
<feature type="signal peptide" evidence="12">
    <location>
        <begin position="1"/>
        <end position="19"/>
    </location>
</feature>
<comment type="cofactor">
    <cofactor evidence="1">
        <name>Ca(2+)</name>
        <dbReference type="ChEBI" id="CHEBI:29108"/>
    </cofactor>
</comment>
<dbReference type="InterPro" id="IPR001382">
    <property type="entry name" value="Glyco_hydro_47"/>
</dbReference>
<keyword evidence="14" id="KW-1185">Reference proteome</keyword>
<dbReference type="InterPro" id="IPR036026">
    <property type="entry name" value="Seven-hairpin_glycosidases"/>
</dbReference>
<dbReference type="RefSeq" id="XP_066669569.1">
    <property type="nucleotide sequence ID" value="XM_066810646.1"/>
</dbReference>
<name>A0ABR1WND7_9PEZI</name>
<dbReference type="PRINTS" id="PR00747">
    <property type="entry name" value="GLYHDRLASE47"/>
</dbReference>
<evidence type="ECO:0000256" key="4">
    <source>
        <dbReference type="ARBA" id="ARBA00022729"/>
    </source>
</evidence>